<dbReference type="RefSeq" id="WP_145348594.1">
    <property type="nucleotide sequence ID" value="NZ_CP036261.1"/>
</dbReference>
<dbReference type="KEGG" id="ruv:EC9_50680"/>
<dbReference type="OrthoDB" id="238446at2"/>
<gene>
    <name evidence="2" type="ORF">EC9_50680</name>
</gene>
<feature type="transmembrane region" description="Helical" evidence="1">
    <location>
        <begin position="235"/>
        <end position="252"/>
    </location>
</feature>
<reference evidence="2 3" key="1">
    <citation type="submission" date="2019-02" db="EMBL/GenBank/DDBJ databases">
        <title>Deep-cultivation of Planctomycetes and their phenomic and genomic characterization uncovers novel biology.</title>
        <authorList>
            <person name="Wiegand S."/>
            <person name="Jogler M."/>
            <person name="Boedeker C."/>
            <person name="Pinto D."/>
            <person name="Vollmers J."/>
            <person name="Rivas-Marin E."/>
            <person name="Kohn T."/>
            <person name="Peeters S.H."/>
            <person name="Heuer A."/>
            <person name="Rast P."/>
            <person name="Oberbeckmann S."/>
            <person name="Bunk B."/>
            <person name="Jeske O."/>
            <person name="Meyerdierks A."/>
            <person name="Storesund J.E."/>
            <person name="Kallscheuer N."/>
            <person name="Luecker S."/>
            <person name="Lage O.M."/>
            <person name="Pohl T."/>
            <person name="Merkel B.J."/>
            <person name="Hornburger P."/>
            <person name="Mueller R.-W."/>
            <person name="Bruemmer F."/>
            <person name="Labrenz M."/>
            <person name="Spormann A.M."/>
            <person name="Op den Camp H."/>
            <person name="Overmann J."/>
            <person name="Amann R."/>
            <person name="Jetten M.S.M."/>
            <person name="Mascher T."/>
            <person name="Medema M.H."/>
            <person name="Devos D.P."/>
            <person name="Kaster A.-K."/>
            <person name="Ovreas L."/>
            <person name="Rohde M."/>
            <person name="Galperin M.Y."/>
            <person name="Jogler C."/>
        </authorList>
    </citation>
    <scope>NUCLEOTIDE SEQUENCE [LARGE SCALE GENOMIC DNA]</scope>
    <source>
        <strain evidence="2 3">EC9</strain>
    </source>
</reference>
<evidence type="ECO:0000313" key="2">
    <source>
        <dbReference type="EMBL" id="QDS90850.1"/>
    </source>
</evidence>
<keyword evidence="3" id="KW-1185">Reference proteome</keyword>
<proteinExistence type="predicted"/>
<dbReference type="AlphaFoldDB" id="A0A517M7J2"/>
<sequence>MRSPSQIFDFTPSGLRLGRWRGTTYAIGWSYLGLGAVLFVAAWWLKVWPGNQDLPWLALVVWLAIGIVGGLQESAHAVTAWLLGGKSRLMMIAGHGGAGQYRIFGGPRQAIVAAAGPVSSCLLTLLVAGILMFRGEASLWQMLDPLRPPELVGRLNLVSVGKVVAWIAMTLSVVQMLPLWRCDGRTLLDGLVATFRPHYTPSARAHAAAVVIGWIAFAMVGLSLGVAMFEDRQGVPRWPVLAAVGLVLWMSGQKVDPRIRVIDAKHQPIGWLGARRIRQAHHREVREASDIAKLDAILDRMTQHGADSLSHADRAVLKRASAALKKHSGKS</sequence>
<protein>
    <submittedName>
        <fullName evidence="2">Peptidase family M50</fullName>
    </submittedName>
</protein>
<name>A0A517M7J2_9BACT</name>
<feature type="transmembrane region" description="Helical" evidence="1">
    <location>
        <begin position="25"/>
        <end position="44"/>
    </location>
</feature>
<keyword evidence="1" id="KW-1133">Transmembrane helix</keyword>
<evidence type="ECO:0000313" key="3">
    <source>
        <dbReference type="Proteomes" id="UP000319557"/>
    </source>
</evidence>
<accession>A0A517M7J2</accession>
<keyword evidence="1" id="KW-0472">Membrane</keyword>
<evidence type="ECO:0000256" key="1">
    <source>
        <dbReference type="SAM" id="Phobius"/>
    </source>
</evidence>
<feature type="transmembrane region" description="Helical" evidence="1">
    <location>
        <begin position="153"/>
        <end position="177"/>
    </location>
</feature>
<dbReference type="Proteomes" id="UP000319557">
    <property type="component" value="Chromosome"/>
</dbReference>
<feature type="transmembrane region" description="Helical" evidence="1">
    <location>
        <begin position="56"/>
        <end position="83"/>
    </location>
</feature>
<feature type="transmembrane region" description="Helical" evidence="1">
    <location>
        <begin position="110"/>
        <end position="133"/>
    </location>
</feature>
<organism evidence="2 3">
    <name type="scientific">Rosistilla ulvae</name>
    <dbReference type="NCBI Taxonomy" id="1930277"/>
    <lineage>
        <taxon>Bacteria</taxon>
        <taxon>Pseudomonadati</taxon>
        <taxon>Planctomycetota</taxon>
        <taxon>Planctomycetia</taxon>
        <taxon>Pirellulales</taxon>
        <taxon>Pirellulaceae</taxon>
        <taxon>Rosistilla</taxon>
    </lineage>
</organism>
<keyword evidence="1" id="KW-0812">Transmembrane</keyword>
<feature type="transmembrane region" description="Helical" evidence="1">
    <location>
        <begin position="205"/>
        <end position="229"/>
    </location>
</feature>
<dbReference type="EMBL" id="CP036261">
    <property type="protein sequence ID" value="QDS90850.1"/>
    <property type="molecule type" value="Genomic_DNA"/>
</dbReference>